<dbReference type="AlphaFoldDB" id="U4L3J7"/>
<feature type="region of interest" description="Disordered" evidence="1">
    <location>
        <begin position="9"/>
        <end position="35"/>
    </location>
</feature>
<keyword evidence="3" id="KW-1185">Reference proteome</keyword>
<feature type="compositionally biased region" description="Polar residues" evidence="1">
    <location>
        <begin position="73"/>
        <end position="82"/>
    </location>
</feature>
<protein>
    <submittedName>
        <fullName evidence="2">Uncharacterized protein</fullName>
    </submittedName>
</protein>
<sequence length="94" mass="10121">MNYLLISLQSHPKSSSPSLHFYSGPPSEEITDQEEMNMDVSVRPEASYHVRESPATLSAALLRTTNHSLVGVGNSTAPQVPSSRAADSEFGVYG</sequence>
<evidence type="ECO:0000313" key="3">
    <source>
        <dbReference type="Proteomes" id="UP000018144"/>
    </source>
</evidence>
<reference evidence="2 3" key="1">
    <citation type="journal article" date="2013" name="PLoS Genet.">
        <title>The genome and development-dependent transcriptomes of Pyronema confluens: a window into fungal evolution.</title>
        <authorList>
            <person name="Traeger S."/>
            <person name="Altegoer F."/>
            <person name="Freitag M."/>
            <person name="Gabaldon T."/>
            <person name="Kempken F."/>
            <person name="Kumar A."/>
            <person name="Marcet-Houben M."/>
            <person name="Poggeler S."/>
            <person name="Stajich J.E."/>
            <person name="Nowrousian M."/>
        </authorList>
    </citation>
    <scope>NUCLEOTIDE SEQUENCE [LARGE SCALE GENOMIC DNA]</scope>
    <source>
        <strain evidence="3">CBS 100304</strain>
        <tissue evidence="2">Vegetative mycelium</tissue>
    </source>
</reference>
<evidence type="ECO:0000256" key="1">
    <source>
        <dbReference type="SAM" id="MobiDB-lite"/>
    </source>
</evidence>
<feature type="compositionally biased region" description="Low complexity" evidence="1">
    <location>
        <begin position="9"/>
        <end position="20"/>
    </location>
</feature>
<proteinExistence type="predicted"/>
<feature type="region of interest" description="Disordered" evidence="1">
    <location>
        <begin position="73"/>
        <end position="94"/>
    </location>
</feature>
<gene>
    <name evidence="2" type="ORF">PCON_03061</name>
</gene>
<name>U4L3J7_PYROM</name>
<accession>U4L3J7</accession>
<evidence type="ECO:0000313" key="2">
    <source>
        <dbReference type="EMBL" id="CCX04630.1"/>
    </source>
</evidence>
<organism evidence="2 3">
    <name type="scientific">Pyronema omphalodes (strain CBS 100304)</name>
    <name type="common">Pyronema confluens</name>
    <dbReference type="NCBI Taxonomy" id="1076935"/>
    <lineage>
        <taxon>Eukaryota</taxon>
        <taxon>Fungi</taxon>
        <taxon>Dikarya</taxon>
        <taxon>Ascomycota</taxon>
        <taxon>Pezizomycotina</taxon>
        <taxon>Pezizomycetes</taxon>
        <taxon>Pezizales</taxon>
        <taxon>Pyronemataceae</taxon>
        <taxon>Pyronema</taxon>
    </lineage>
</organism>
<dbReference type="EMBL" id="HF935211">
    <property type="protein sequence ID" value="CCX04630.1"/>
    <property type="molecule type" value="Genomic_DNA"/>
</dbReference>
<dbReference type="Proteomes" id="UP000018144">
    <property type="component" value="Unassembled WGS sequence"/>
</dbReference>